<dbReference type="Proteomes" id="UP000219869">
    <property type="component" value="Unassembled WGS sequence"/>
</dbReference>
<accession>A0A9X6YQC8</accession>
<name>A0A9X6YQC8_BACCE</name>
<dbReference type="AlphaFoldDB" id="A0A9X6YQC8"/>
<proteinExistence type="predicted"/>
<sequence length="61" mass="7378">MRITKKEETPATKYIAFRKRFSSKNIKEETLFPSYAHNFFFNHAKTPFISMIVLFLHFFKT</sequence>
<protein>
    <submittedName>
        <fullName evidence="1">Uncharacterized protein</fullName>
    </submittedName>
</protein>
<evidence type="ECO:0000313" key="2">
    <source>
        <dbReference type="Proteomes" id="UP000219869"/>
    </source>
</evidence>
<reference evidence="1 2" key="1">
    <citation type="submission" date="2017-09" db="EMBL/GenBank/DDBJ databases">
        <title>Large-scale bioinformatics analysis of Bacillus genomes uncovers conserved roles of natural products in bacterial physiology.</title>
        <authorList>
            <consortium name="Agbiome Team Llc"/>
            <person name="Bleich R.M."/>
            <person name="Kirk G.J."/>
            <person name="Santa Maria K.C."/>
            <person name="Allen S.E."/>
            <person name="Farag S."/>
            <person name="Shank E.A."/>
            <person name="Bowers A."/>
        </authorList>
    </citation>
    <scope>NUCLEOTIDE SEQUENCE [LARGE SCALE GENOMIC DNA]</scope>
    <source>
        <strain evidence="1 2">AFS006334</strain>
    </source>
</reference>
<dbReference type="EMBL" id="NTXW01000044">
    <property type="protein sequence ID" value="PEQ83419.1"/>
    <property type="molecule type" value="Genomic_DNA"/>
</dbReference>
<organism evidence="1 2">
    <name type="scientific">Bacillus cereus</name>
    <dbReference type="NCBI Taxonomy" id="1396"/>
    <lineage>
        <taxon>Bacteria</taxon>
        <taxon>Bacillati</taxon>
        <taxon>Bacillota</taxon>
        <taxon>Bacilli</taxon>
        <taxon>Bacillales</taxon>
        <taxon>Bacillaceae</taxon>
        <taxon>Bacillus</taxon>
        <taxon>Bacillus cereus group</taxon>
    </lineage>
</organism>
<gene>
    <name evidence="1" type="ORF">CN475_23075</name>
</gene>
<comment type="caution">
    <text evidence="1">The sequence shown here is derived from an EMBL/GenBank/DDBJ whole genome shotgun (WGS) entry which is preliminary data.</text>
</comment>
<evidence type="ECO:0000313" key="1">
    <source>
        <dbReference type="EMBL" id="PEQ83419.1"/>
    </source>
</evidence>